<dbReference type="AlphaFoldDB" id="A0A1D8PEK0"/>
<organism evidence="3 4">
    <name type="scientific">Candida albicans (strain SC5314 / ATCC MYA-2876)</name>
    <name type="common">Yeast</name>
    <dbReference type="NCBI Taxonomy" id="237561"/>
    <lineage>
        <taxon>Eukaryota</taxon>
        <taxon>Fungi</taxon>
        <taxon>Dikarya</taxon>
        <taxon>Ascomycota</taxon>
        <taxon>Saccharomycotina</taxon>
        <taxon>Pichiomycetes</taxon>
        <taxon>Debaryomycetaceae</taxon>
        <taxon>Candida/Lodderomyces clade</taxon>
        <taxon>Candida</taxon>
    </lineage>
</organism>
<reference evidence="3 4" key="3">
    <citation type="journal article" date="2013" name="Genome Biol.">
        <title>Assembly of a phased diploid Candida albicans genome facilitates allele-specific measurements and provides a simple model for repeat and indel structure.</title>
        <authorList>
            <person name="Muzzey D."/>
            <person name="Schwartz K."/>
            <person name="Weissman J.S."/>
            <person name="Sherlock G."/>
        </authorList>
    </citation>
    <scope>NUCLEOTIDE SEQUENCE [LARGE SCALE GENOMIC DNA]</scope>
    <source>
        <strain evidence="4">SC5314 / ATCC MYA-2876</strain>
    </source>
</reference>
<protein>
    <submittedName>
        <fullName evidence="3">Uncharacterized protein</fullName>
    </submittedName>
</protein>
<dbReference type="STRING" id="237561.A0A1D8PEK0"/>
<accession>A0A1D8PEK0</accession>
<dbReference type="InParanoid" id="A0A1D8PEK0"/>
<dbReference type="GeneID" id="3634804"/>
<dbReference type="EMBL" id="CP017623">
    <property type="protein sequence ID" value="AOW26568.1"/>
    <property type="molecule type" value="Genomic_DNA"/>
</dbReference>
<evidence type="ECO:0000313" key="2">
    <source>
        <dbReference type="CGD" id="CAL0000200848"/>
    </source>
</evidence>
<dbReference type="VEuPathDB" id="FungiDB:C1_09340C_A"/>
<dbReference type="RefSeq" id="XP_723481.2">
    <property type="nucleotide sequence ID" value="XM_718388.2"/>
</dbReference>
<dbReference type="SMR" id="A0A1D8PEK0"/>
<keyword evidence="4" id="KW-1185">Reference proteome</keyword>
<reference evidence="3 4" key="2">
    <citation type="journal article" date="2007" name="Genome Biol.">
        <title>Assembly of the Candida albicans genome into sixteen supercontigs aligned on the eight chromosomes.</title>
        <authorList>
            <person name="van het Hoog M."/>
            <person name="Rast T.J."/>
            <person name="Martchenko M."/>
            <person name="Grindle S."/>
            <person name="Dignard D."/>
            <person name="Hogues H."/>
            <person name="Cuomo C."/>
            <person name="Berriman M."/>
            <person name="Scherer S."/>
            <person name="Magee B.B."/>
            <person name="Whiteway M."/>
            <person name="Chibana H."/>
            <person name="Nantel A."/>
            <person name="Magee P.T."/>
        </authorList>
    </citation>
    <scope>GENOME REANNOTATION</scope>
    <source>
        <strain evidence="4">SC5314 / ATCC MYA-2876</strain>
    </source>
</reference>
<gene>
    <name evidence="3" type="ordered locus">CAALFM_C109340CA</name>
    <name evidence="2" type="ordered locus">orf19.12259</name>
</gene>
<evidence type="ECO:0000313" key="4">
    <source>
        <dbReference type="Proteomes" id="UP000000559"/>
    </source>
</evidence>
<evidence type="ECO:0000256" key="1">
    <source>
        <dbReference type="SAM" id="MobiDB-lite"/>
    </source>
</evidence>
<dbReference type="OrthoDB" id="4084534at2759"/>
<dbReference type="CGD" id="CAL0000200848">
    <property type="gene designation" value="orf19.12259"/>
</dbReference>
<sequence length="1166" mass="135108">MLVRRVIVKHTIKPKCHNLVPAFHVASGVISYGNCHGPPKLFQRLDSQLYIRTLSTSSNDNFEIDFVTMKKKPKKLSESDKQQYVSIHKSELPKVDFDNIHFKHRALDEWLFQLFKENQFSASEDRLSNNRLKENLGIIHEIYSELREFEIFVQFKCNKKHFKFSELSTSDILKYLEEFKEVHNGSSQSYHKMYDELSRLLKSDSEFSQTLSYELIPAIQLFEKLFTYYYSGLFVFEQELRTLDKQYDFKKFRSTKDLTHQIEKTLTNFDYSLLHDVDANHTFFKMFIQCSRYSELNKILKTISNINLRDIKNILKDPQYNDYFEAAVQNCIKMEDKDFEMVDQWNEGGGLYYFLTSMKMIPATHDYYKLAPLLFALSKDKGIFASAAGELLRILTNEEVRGPINVASMVDDKQKFPIYAITKNNFTNYVFSFLKSIDFPWESARDTENWDTENLGIENNVFGKGTMYDYLTTNQYFIRRIFSDPNITIKYMELRAKPSFFCLPKDHEILKDVAELKKLRESLQTSFASFKTIDRLLESISKLGTSGTDKNLILSHLLDASRYFGNNTFVLDDVIDEEVKNGQPVAKHDSYSQMPDWLHLESHVPEINFLKSKVGNFSDKNAVMTVIENLTNEIIAEENAHPEINANSFLKLRSKLIEFSINNVNDCLEVLDTVVVNQDAFEKFEQKLGDKKIPAVYIQIPDDFPLHEFVEELSELREVLGKPFSETNVDEILNQVQKFLEKQDLIAIDKTVIWRKLYRNLAMLFKHNNNNTFVLDNVISSAQEFKKFETNHVKNDQNQTAIGSQGQLLVGTAYEVLGEFLRDSGILYKPDVHNISASEFDKLIDQYADKLDKSSSTYLFRKNILDQLKQWNSQIEFYPPFLVCIYGTNYTDELPFASTQLEMFYDDLVKSLKDVAEEQKAAEAENIVAPVDTKLAIDQFKKDVKDKVKYNDSGKLFADLDKKNSAADFEAIKLAVHSAFEEPHEHVVITTNEEVAKHKKELNRVSGESPLKTEPHTVDTSKLEKYLQEAKKLEESKKREKEAFEWSKQTKAPSRAYSFVRSILATSGLVLLSLIGIDFYMKETDKSSSKTITDYQNEENNKLSRTSTTTGPFTVSTISGGTPDVPVIFGKEKIKSVFNWDSTENVSVNDDDNKQMSWWQKLFWKK</sequence>
<dbReference type="eggNOG" id="ENOG502SGH0">
    <property type="taxonomic scope" value="Eukaryota"/>
</dbReference>
<dbReference type="KEGG" id="cal:CAALFM_C109340CA"/>
<proteinExistence type="predicted"/>
<feature type="region of interest" description="Disordered" evidence="1">
    <location>
        <begin position="1091"/>
        <end position="1111"/>
    </location>
</feature>
<reference evidence="3 4" key="1">
    <citation type="journal article" date="2004" name="Proc. Natl. Acad. Sci. U.S.A.">
        <title>The diploid genome sequence of Candida albicans.</title>
        <authorList>
            <person name="Jones T."/>
            <person name="Federspiel N.A."/>
            <person name="Chibana H."/>
            <person name="Dungan J."/>
            <person name="Kalman S."/>
            <person name="Magee B.B."/>
            <person name="Newport G."/>
            <person name="Thorstenson Y.R."/>
            <person name="Agabian N."/>
            <person name="Magee P.T."/>
            <person name="Davis R.W."/>
            <person name="Scherer S."/>
        </authorList>
    </citation>
    <scope>NUCLEOTIDE SEQUENCE [LARGE SCALE GENOMIC DNA]</scope>
    <source>
        <strain evidence="4">SC5314 / ATCC MYA-2876</strain>
    </source>
</reference>
<name>A0A1D8PEK0_CANAL</name>
<evidence type="ECO:0000313" key="3">
    <source>
        <dbReference type="EMBL" id="AOW26568.1"/>
    </source>
</evidence>
<dbReference type="Proteomes" id="UP000000559">
    <property type="component" value="Chromosome 1"/>
</dbReference>